<dbReference type="SUPFAM" id="SSF53223">
    <property type="entry name" value="Aminoacid dehydrogenase-like, N-terminal domain"/>
    <property type="match status" value="1"/>
</dbReference>
<keyword evidence="2" id="KW-1185">Reference proteome</keyword>
<dbReference type="Proteomes" id="UP000035680">
    <property type="component" value="Unassembled WGS sequence"/>
</dbReference>
<accession>A0A0K0FRY0</accession>
<dbReference type="PANTHER" id="PTHR23406">
    <property type="entry name" value="MALIC ENZYME-RELATED"/>
    <property type="match status" value="1"/>
</dbReference>
<dbReference type="GO" id="GO:0005739">
    <property type="term" value="C:mitochondrion"/>
    <property type="evidence" value="ECO:0007669"/>
    <property type="project" value="TreeGrafter"/>
</dbReference>
<evidence type="ECO:0000313" key="2">
    <source>
        <dbReference type="Proteomes" id="UP000035680"/>
    </source>
</evidence>
<feature type="domain" description="Malic enzyme N-terminal" evidence="1">
    <location>
        <begin position="1"/>
        <end position="94"/>
    </location>
</feature>
<dbReference type="SMART" id="SM01274">
    <property type="entry name" value="malic"/>
    <property type="match status" value="1"/>
</dbReference>
<evidence type="ECO:0000259" key="1">
    <source>
        <dbReference type="SMART" id="SM01274"/>
    </source>
</evidence>
<dbReference type="STRING" id="75913.A0A0K0FRY0"/>
<name>A0A0K0FRY0_STRVS</name>
<dbReference type="PANTHER" id="PTHR23406:SF90">
    <property type="entry name" value="MALIC ENZYME-RELATED"/>
    <property type="match status" value="1"/>
</dbReference>
<dbReference type="Pfam" id="PF00390">
    <property type="entry name" value="malic"/>
    <property type="match status" value="1"/>
</dbReference>
<dbReference type="Gene3D" id="3.40.50.10380">
    <property type="entry name" value="Malic enzyme, N-terminal domain"/>
    <property type="match status" value="1"/>
</dbReference>
<dbReference type="PRINTS" id="PR00072">
    <property type="entry name" value="MALOXRDTASE"/>
</dbReference>
<dbReference type="InterPro" id="IPR001891">
    <property type="entry name" value="Malic_OxRdtase"/>
</dbReference>
<dbReference type="WBParaSite" id="SVE_1303800.1">
    <property type="protein sequence ID" value="SVE_1303800.1"/>
    <property type="gene ID" value="SVE_1303800"/>
</dbReference>
<dbReference type="GO" id="GO:0004473">
    <property type="term" value="F:malate dehydrogenase (decarboxylating) (NADP+) activity"/>
    <property type="evidence" value="ECO:0007669"/>
    <property type="project" value="TreeGrafter"/>
</dbReference>
<sequence>MGISVGKKILYSVLTGITPCECLPVFIDVGTNNEKLLEGPLYIGLIKKRVDCEEYDRLLDNFMKASVKKYGQNVLIQFEDFGNKNAYCLLDKYKYTMTTHTKKERYDRIKIFMTNFLCILSLHKNRIVYSTTISTNELVFIRKLPSPVLQILIFLN</sequence>
<evidence type="ECO:0000313" key="3">
    <source>
        <dbReference type="WBParaSite" id="SVE_1303800.1"/>
    </source>
</evidence>
<reference evidence="3" key="2">
    <citation type="submission" date="2015-08" db="UniProtKB">
        <authorList>
            <consortium name="WormBaseParasite"/>
        </authorList>
    </citation>
    <scope>IDENTIFICATION</scope>
</reference>
<proteinExistence type="predicted"/>
<organism evidence="2 3">
    <name type="scientific">Strongyloides venezuelensis</name>
    <name type="common">Threadworm</name>
    <dbReference type="NCBI Taxonomy" id="75913"/>
    <lineage>
        <taxon>Eukaryota</taxon>
        <taxon>Metazoa</taxon>
        <taxon>Ecdysozoa</taxon>
        <taxon>Nematoda</taxon>
        <taxon>Chromadorea</taxon>
        <taxon>Rhabditida</taxon>
        <taxon>Tylenchina</taxon>
        <taxon>Panagrolaimomorpha</taxon>
        <taxon>Strongyloidoidea</taxon>
        <taxon>Strongyloididae</taxon>
        <taxon>Strongyloides</taxon>
    </lineage>
</organism>
<dbReference type="InterPro" id="IPR046346">
    <property type="entry name" value="Aminoacid_DH-like_N_sf"/>
</dbReference>
<dbReference type="GO" id="GO:0006108">
    <property type="term" value="P:malate metabolic process"/>
    <property type="evidence" value="ECO:0007669"/>
    <property type="project" value="TreeGrafter"/>
</dbReference>
<protein>
    <submittedName>
        <fullName evidence="3">NADP-dependent malic enzyme, mitochondrial (inferred by orthology to a human protein)</fullName>
    </submittedName>
</protein>
<dbReference type="InterPro" id="IPR037062">
    <property type="entry name" value="Malic_N_dom_sf"/>
</dbReference>
<reference evidence="2" key="1">
    <citation type="submission" date="2014-07" db="EMBL/GenBank/DDBJ databases">
        <authorList>
            <person name="Martin A.A"/>
            <person name="De Silva N."/>
        </authorList>
    </citation>
    <scope>NUCLEOTIDE SEQUENCE</scope>
</reference>
<dbReference type="InterPro" id="IPR012301">
    <property type="entry name" value="Malic_N_dom"/>
</dbReference>
<dbReference type="AlphaFoldDB" id="A0A0K0FRY0"/>